<dbReference type="AlphaFoldDB" id="A0A0V1G9U5"/>
<feature type="non-terminal residue" evidence="1">
    <location>
        <position position="1"/>
    </location>
</feature>
<gene>
    <name evidence="1" type="ORF">T11_15790</name>
</gene>
<dbReference type="EMBL" id="JYDP01004418">
    <property type="protein sequence ID" value="KRY94908.1"/>
    <property type="molecule type" value="Genomic_DNA"/>
</dbReference>
<evidence type="ECO:0000313" key="2">
    <source>
        <dbReference type="Proteomes" id="UP000055024"/>
    </source>
</evidence>
<comment type="caution">
    <text evidence="1">The sequence shown here is derived from an EMBL/GenBank/DDBJ whole genome shotgun (WGS) entry which is preliminary data.</text>
</comment>
<name>A0A0V1G9U5_9BILA</name>
<proteinExistence type="predicted"/>
<organism evidence="1 2">
    <name type="scientific">Trichinella zimbabwensis</name>
    <dbReference type="NCBI Taxonomy" id="268475"/>
    <lineage>
        <taxon>Eukaryota</taxon>
        <taxon>Metazoa</taxon>
        <taxon>Ecdysozoa</taxon>
        <taxon>Nematoda</taxon>
        <taxon>Enoplea</taxon>
        <taxon>Dorylaimia</taxon>
        <taxon>Trichinellida</taxon>
        <taxon>Trichinellidae</taxon>
        <taxon>Trichinella</taxon>
    </lineage>
</organism>
<reference evidence="1 2" key="1">
    <citation type="submission" date="2015-01" db="EMBL/GenBank/DDBJ databases">
        <title>Evolution of Trichinella species and genotypes.</title>
        <authorList>
            <person name="Korhonen P.K."/>
            <person name="Edoardo P."/>
            <person name="Giuseppe L.R."/>
            <person name="Gasser R.B."/>
        </authorList>
    </citation>
    <scope>NUCLEOTIDE SEQUENCE [LARGE SCALE GENOMIC DNA]</scope>
    <source>
        <strain evidence="1">ISS1029</strain>
    </source>
</reference>
<protein>
    <submittedName>
        <fullName evidence="1">Uncharacterized protein</fullName>
    </submittedName>
</protein>
<accession>A0A0V1G9U5</accession>
<dbReference type="Proteomes" id="UP000055024">
    <property type="component" value="Unassembled WGS sequence"/>
</dbReference>
<sequence>LAQTLNHDAFIMGTIESEIKTENCIKWHIIEFY</sequence>
<evidence type="ECO:0000313" key="1">
    <source>
        <dbReference type="EMBL" id="KRY94908.1"/>
    </source>
</evidence>
<keyword evidence="2" id="KW-1185">Reference proteome</keyword>